<gene>
    <name evidence="1" type="ORF">OG913_03705</name>
</gene>
<dbReference type="Proteomes" id="UP001432011">
    <property type="component" value="Chromosome"/>
</dbReference>
<sequence>MVYELCVSGGLVFIRRTVRKPAGLSVRETEWLLTARAMELWRRLLAGQAR</sequence>
<protein>
    <submittedName>
        <fullName evidence="1">Uncharacterized protein</fullName>
    </submittedName>
</protein>
<evidence type="ECO:0000313" key="1">
    <source>
        <dbReference type="EMBL" id="WUP76141.1"/>
    </source>
</evidence>
<organism evidence="1 2">
    <name type="scientific">Microbispora hainanensis</name>
    <dbReference type="NCBI Taxonomy" id="568844"/>
    <lineage>
        <taxon>Bacteria</taxon>
        <taxon>Bacillati</taxon>
        <taxon>Actinomycetota</taxon>
        <taxon>Actinomycetes</taxon>
        <taxon>Streptosporangiales</taxon>
        <taxon>Streptosporangiaceae</taxon>
        <taxon>Microbispora</taxon>
    </lineage>
</organism>
<dbReference type="RefSeq" id="WP_205831149.1">
    <property type="nucleotide sequence ID" value="NZ_CP108085.1"/>
</dbReference>
<dbReference type="EMBL" id="CP108085">
    <property type="protein sequence ID" value="WUP76141.1"/>
    <property type="molecule type" value="Genomic_DNA"/>
</dbReference>
<keyword evidence="2" id="KW-1185">Reference proteome</keyword>
<accession>A0ABZ1SSZ0</accession>
<evidence type="ECO:0000313" key="2">
    <source>
        <dbReference type="Proteomes" id="UP001432011"/>
    </source>
</evidence>
<name>A0ABZ1SSZ0_9ACTN</name>
<reference evidence="1" key="1">
    <citation type="submission" date="2022-10" db="EMBL/GenBank/DDBJ databases">
        <title>The complete genomes of actinobacterial strains from the NBC collection.</title>
        <authorList>
            <person name="Joergensen T.S."/>
            <person name="Alvarez Arevalo M."/>
            <person name="Sterndorff E.B."/>
            <person name="Faurdal D."/>
            <person name="Vuksanovic O."/>
            <person name="Mourched A.-S."/>
            <person name="Charusanti P."/>
            <person name="Shaw S."/>
            <person name="Blin K."/>
            <person name="Weber T."/>
        </authorList>
    </citation>
    <scope>NUCLEOTIDE SEQUENCE</scope>
    <source>
        <strain evidence="1">NBC_00254</strain>
    </source>
</reference>
<proteinExistence type="predicted"/>